<evidence type="ECO:0000313" key="3">
    <source>
        <dbReference type="Proteomes" id="UP001327560"/>
    </source>
</evidence>
<keyword evidence="3" id="KW-1185">Reference proteome</keyword>
<feature type="region of interest" description="Disordered" evidence="1">
    <location>
        <begin position="48"/>
        <end position="74"/>
    </location>
</feature>
<evidence type="ECO:0000313" key="2">
    <source>
        <dbReference type="EMBL" id="WOL07831.1"/>
    </source>
</evidence>
<evidence type="ECO:0000256" key="1">
    <source>
        <dbReference type="SAM" id="MobiDB-lite"/>
    </source>
</evidence>
<organism evidence="2 3">
    <name type="scientific">Canna indica</name>
    <name type="common">Indian-shot</name>
    <dbReference type="NCBI Taxonomy" id="4628"/>
    <lineage>
        <taxon>Eukaryota</taxon>
        <taxon>Viridiplantae</taxon>
        <taxon>Streptophyta</taxon>
        <taxon>Embryophyta</taxon>
        <taxon>Tracheophyta</taxon>
        <taxon>Spermatophyta</taxon>
        <taxon>Magnoliopsida</taxon>
        <taxon>Liliopsida</taxon>
        <taxon>Zingiberales</taxon>
        <taxon>Cannaceae</taxon>
        <taxon>Canna</taxon>
    </lineage>
</organism>
<reference evidence="2 3" key="1">
    <citation type="submission" date="2023-10" db="EMBL/GenBank/DDBJ databases">
        <title>Chromosome-scale genome assembly provides insights into flower coloration mechanisms of Canna indica.</title>
        <authorList>
            <person name="Li C."/>
        </authorList>
    </citation>
    <scope>NUCLEOTIDE SEQUENCE [LARGE SCALE GENOMIC DNA]</scope>
    <source>
        <tissue evidence="2">Flower</tissue>
    </source>
</reference>
<sequence>MTNCAIGDSCSPDNSPSLIWIVKPKKPPDPIFSHKLVAILEAEVQGDKFSKEPPANRGKEAVGDPSSMKISPKLEKKPGSWAALFKEESLRSYGESGLFAVQRMKAIQDSSSDEIFIEDDLIERSKLNWVNCLYGKFYGKTPSLRLV</sequence>
<gene>
    <name evidence="2" type="ORF">Cni_G16580</name>
</gene>
<accession>A0AAQ3QFS7</accession>
<dbReference type="EMBL" id="CP136894">
    <property type="protein sequence ID" value="WOL07831.1"/>
    <property type="molecule type" value="Genomic_DNA"/>
</dbReference>
<protein>
    <submittedName>
        <fullName evidence="2">Uncharacterized protein</fullName>
    </submittedName>
</protein>
<dbReference type="Proteomes" id="UP001327560">
    <property type="component" value="Chromosome 5"/>
</dbReference>
<dbReference type="AlphaFoldDB" id="A0AAQ3QFS7"/>
<name>A0AAQ3QFS7_9LILI</name>
<proteinExistence type="predicted"/>